<dbReference type="RefSeq" id="WP_213353570.1">
    <property type="nucleotide sequence ID" value="NZ_JAHBGB010000037.1"/>
</dbReference>
<dbReference type="CDD" id="cd17477">
    <property type="entry name" value="MFS_YcaD_like"/>
    <property type="match status" value="1"/>
</dbReference>
<keyword evidence="3" id="KW-1003">Cell membrane</keyword>
<accession>A0ABW4Z285</accession>
<evidence type="ECO:0000313" key="10">
    <source>
        <dbReference type="Proteomes" id="UP001597299"/>
    </source>
</evidence>
<proteinExistence type="predicted"/>
<dbReference type="InterPro" id="IPR011701">
    <property type="entry name" value="MFS"/>
</dbReference>
<feature type="transmembrane region" description="Helical" evidence="7">
    <location>
        <begin position="105"/>
        <end position="129"/>
    </location>
</feature>
<organism evidence="9 10">
    <name type="scientific">Ancylobacter oerskovii</name>
    <dbReference type="NCBI Taxonomy" id="459519"/>
    <lineage>
        <taxon>Bacteria</taxon>
        <taxon>Pseudomonadati</taxon>
        <taxon>Pseudomonadota</taxon>
        <taxon>Alphaproteobacteria</taxon>
        <taxon>Hyphomicrobiales</taxon>
        <taxon>Xanthobacteraceae</taxon>
        <taxon>Ancylobacter</taxon>
    </lineage>
</organism>
<dbReference type="InterPro" id="IPR047200">
    <property type="entry name" value="MFS_YcaD-like"/>
</dbReference>
<keyword evidence="5 7" id="KW-1133">Transmembrane helix</keyword>
<comment type="subcellular location">
    <subcellularLocation>
        <location evidence="1">Cell membrane</location>
        <topology evidence="1">Multi-pass membrane protein</topology>
    </subcellularLocation>
</comment>
<feature type="transmembrane region" description="Helical" evidence="7">
    <location>
        <begin position="210"/>
        <end position="234"/>
    </location>
</feature>
<feature type="transmembrane region" description="Helical" evidence="7">
    <location>
        <begin position="337"/>
        <end position="360"/>
    </location>
</feature>
<comment type="caution">
    <text evidence="9">The sequence shown here is derived from an EMBL/GenBank/DDBJ whole genome shotgun (WGS) entry which is preliminary data.</text>
</comment>
<evidence type="ECO:0000256" key="5">
    <source>
        <dbReference type="ARBA" id="ARBA00022989"/>
    </source>
</evidence>
<dbReference type="InterPro" id="IPR020846">
    <property type="entry name" value="MFS_dom"/>
</dbReference>
<evidence type="ECO:0000313" key="9">
    <source>
        <dbReference type="EMBL" id="MFD2142659.1"/>
    </source>
</evidence>
<dbReference type="InterPro" id="IPR036259">
    <property type="entry name" value="MFS_trans_sf"/>
</dbReference>
<protein>
    <submittedName>
        <fullName evidence="9">MFS transporter</fullName>
    </submittedName>
</protein>
<name>A0ABW4Z285_9HYPH</name>
<sequence>MTADPSAALPAPRLNVASLAAAIAAISVVGLGLALSIPLLAFELDTRGISSSWIGLNTAVGGIATILCAPFLPDLVRRFGAGPMMMGAVVLGAASLLAFKVTDAFILWFPLRFLFGAALCVLFVVSEFWINAAAPAGRRGLVIGVYATTLSLGFAGGPAVLSLVGTSGWAPYLIGAAFFGLASIPVMIGASQAPVIEKEGSRGIVSLMRLAPAATLAAFVFGAVETGLVNFLPLYGLRRGLGDGEAALLLTIAELGNVAFQIPLGLVSDRVDRRKLLLVCALVGFGGAALIPFLAIDSFAMAATMFTMTGIVCGMYTVGLALLGARFHGAALATANAAFVMLYSIGLIAGPVTVGAGMGVMGPDGFAFTLAAMLAFYVLVVAIQLVRDRSAASIP</sequence>
<dbReference type="PANTHER" id="PTHR23521:SF2">
    <property type="entry name" value="TRANSPORTER MFS SUPERFAMILY"/>
    <property type="match status" value="1"/>
</dbReference>
<evidence type="ECO:0000256" key="2">
    <source>
        <dbReference type="ARBA" id="ARBA00022448"/>
    </source>
</evidence>
<evidence type="ECO:0000256" key="3">
    <source>
        <dbReference type="ARBA" id="ARBA00022475"/>
    </source>
</evidence>
<evidence type="ECO:0000256" key="4">
    <source>
        <dbReference type="ARBA" id="ARBA00022692"/>
    </source>
</evidence>
<dbReference type="EMBL" id="JBHUHD010000001">
    <property type="protein sequence ID" value="MFD2142659.1"/>
    <property type="molecule type" value="Genomic_DNA"/>
</dbReference>
<feature type="transmembrane region" description="Helical" evidence="7">
    <location>
        <begin position="276"/>
        <end position="296"/>
    </location>
</feature>
<evidence type="ECO:0000256" key="7">
    <source>
        <dbReference type="SAM" id="Phobius"/>
    </source>
</evidence>
<feature type="transmembrane region" description="Helical" evidence="7">
    <location>
        <begin position="366"/>
        <end position="386"/>
    </location>
</feature>
<evidence type="ECO:0000256" key="6">
    <source>
        <dbReference type="ARBA" id="ARBA00023136"/>
    </source>
</evidence>
<feature type="transmembrane region" description="Helical" evidence="7">
    <location>
        <begin position="53"/>
        <end position="72"/>
    </location>
</feature>
<dbReference type="Gene3D" id="1.20.1250.20">
    <property type="entry name" value="MFS general substrate transporter like domains"/>
    <property type="match status" value="2"/>
</dbReference>
<keyword evidence="4 7" id="KW-0812">Transmembrane</keyword>
<keyword evidence="2" id="KW-0813">Transport</keyword>
<gene>
    <name evidence="9" type="ORF">ACFSNC_19810</name>
</gene>
<dbReference type="PROSITE" id="PS50850">
    <property type="entry name" value="MFS"/>
    <property type="match status" value="1"/>
</dbReference>
<evidence type="ECO:0000256" key="1">
    <source>
        <dbReference type="ARBA" id="ARBA00004651"/>
    </source>
</evidence>
<dbReference type="PANTHER" id="PTHR23521">
    <property type="entry name" value="TRANSPORTER MFS SUPERFAMILY"/>
    <property type="match status" value="1"/>
</dbReference>
<feature type="transmembrane region" description="Helical" evidence="7">
    <location>
        <begin position="79"/>
        <end position="99"/>
    </location>
</feature>
<dbReference type="Proteomes" id="UP001597299">
    <property type="component" value="Unassembled WGS sequence"/>
</dbReference>
<feature type="transmembrane region" description="Helical" evidence="7">
    <location>
        <begin position="169"/>
        <end position="190"/>
    </location>
</feature>
<reference evidence="10" key="1">
    <citation type="journal article" date="2019" name="Int. J. Syst. Evol. Microbiol.">
        <title>The Global Catalogue of Microorganisms (GCM) 10K type strain sequencing project: providing services to taxonomists for standard genome sequencing and annotation.</title>
        <authorList>
            <consortium name="The Broad Institute Genomics Platform"/>
            <consortium name="The Broad Institute Genome Sequencing Center for Infectious Disease"/>
            <person name="Wu L."/>
            <person name="Ma J."/>
        </authorList>
    </citation>
    <scope>NUCLEOTIDE SEQUENCE [LARGE SCALE GENOMIC DNA]</scope>
    <source>
        <strain evidence="10">CCM 7435</strain>
    </source>
</reference>
<keyword evidence="10" id="KW-1185">Reference proteome</keyword>
<feature type="transmembrane region" description="Helical" evidence="7">
    <location>
        <begin position="302"/>
        <end position="325"/>
    </location>
</feature>
<keyword evidence="6 7" id="KW-0472">Membrane</keyword>
<feature type="transmembrane region" description="Helical" evidence="7">
    <location>
        <begin position="16"/>
        <end position="41"/>
    </location>
</feature>
<dbReference type="SUPFAM" id="SSF103473">
    <property type="entry name" value="MFS general substrate transporter"/>
    <property type="match status" value="1"/>
</dbReference>
<evidence type="ECO:0000259" key="8">
    <source>
        <dbReference type="PROSITE" id="PS50850"/>
    </source>
</evidence>
<dbReference type="Pfam" id="PF07690">
    <property type="entry name" value="MFS_1"/>
    <property type="match status" value="1"/>
</dbReference>
<feature type="transmembrane region" description="Helical" evidence="7">
    <location>
        <begin position="141"/>
        <end position="163"/>
    </location>
</feature>
<feature type="domain" description="Major facilitator superfamily (MFS) profile" evidence="8">
    <location>
        <begin position="13"/>
        <end position="390"/>
    </location>
</feature>